<dbReference type="InterPro" id="IPR010870">
    <property type="entry name" value="Porin_O/P"/>
</dbReference>
<protein>
    <submittedName>
        <fullName evidence="4">Phosphate-selective porin O and P</fullName>
    </submittedName>
</protein>
<gene>
    <name evidence="4" type="ORF">Q31b_49350</name>
</gene>
<feature type="compositionally biased region" description="Basic and acidic residues" evidence="2">
    <location>
        <begin position="322"/>
        <end position="332"/>
    </location>
</feature>
<dbReference type="InterPro" id="IPR023614">
    <property type="entry name" value="Porin_dom_sf"/>
</dbReference>
<evidence type="ECO:0000256" key="1">
    <source>
        <dbReference type="SAM" id="Coils"/>
    </source>
</evidence>
<keyword evidence="1" id="KW-0175">Coiled coil</keyword>
<keyword evidence="3" id="KW-0732">Signal</keyword>
<evidence type="ECO:0000256" key="3">
    <source>
        <dbReference type="SAM" id="SignalP"/>
    </source>
</evidence>
<dbReference type="RefSeq" id="WP_231617789.1">
    <property type="nucleotide sequence ID" value="NZ_SJPY01000008.1"/>
</dbReference>
<reference evidence="4 5" key="1">
    <citation type="submission" date="2019-02" db="EMBL/GenBank/DDBJ databases">
        <title>Deep-cultivation of Planctomycetes and their phenomic and genomic characterization uncovers novel biology.</title>
        <authorList>
            <person name="Wiegand S."/>
            <person name="Jogler M."/>
            <person name="Boedeker C."/>
            <person name="Pinto D."/>
            <person name="Vollmers J."/>
            <person name="Rivas-Marin E."/>
            <person name="Kohn T."/>
            <person name="Peeters S.H."/>
            <person name="Heuer A."/>
            <person name="Rast P."/>
            <person name="Oberbeckmann S."/>
            <person name="Bunk B."/>
            <person name="Jeske O."/>
            <person name="Meyerdierks A."/>
            <person name="Storesund J.E."/>
            <person name="Kallscheuer N."/>
            <person name="Luecker S."/>
            <person name="Lage O.M."/>
            <person name="Pohl T."/>
            <person name="Merkel B.J."/>
            <person name="Hornburger P."/>
            <person name="Mueller R.-W."/>
            <person name="Bruemmer F."/>
            <person name="Labrenz M."/>
            <person name="Spormann A.M."/>
            <person name="Op Den Camp H."/>
            <person name="Overmann J."/>
            <person name="Amann R."/>
            <person name="Jetten M.S.M."/>
            <person name="Mascher T."/>
            <person name="Medema M.H."/>
            <person name="Devos D.P."/>
            <person name="Kaster A.-K."/>
            <person name="Ovreas L."/>
            <person name="Rohde M."/>
            <person name="Galperin M.Y."/>
            <person name="Jogler C."/>
        </authorList>
    </citation>
    <scope>NUCLEOTIDE SEQUENCE [LARGE SCALE GENOMIC DNA]</scope>
    <source>
        <strain evidence="4 5">Q31b</strain>
    </source>
</reference>
<feature type="signal peptide" evidence="3">
    <location>
        <begin position="1"/>
        <end position="31"/>
    </location>
</feature>
<evidence type="ECO:0000313" key="4">
    <source>
        <dbReference type="EMBL" id="TWU36653.1"/>
    </source>
</evidence>
<accession>A0A5C6DH56</accession>
<dbReference type="SUPFAM" id="SSF56935">
    <property type="entry name" value="Porins"/>
    <property type="match status" value="1"/>
</dbReference>
<dbReference type="AlphaFoldDB" id="A0A5C6DH56"/>
<sequence length="510" mass="56741" precursor="true">MTTRLPSMCGGLLVVLCIAVATFFSANQAFADEMNFGSVHPVAYNMLELGIPTEEIGDAANATVDPSDTDEAEDKLAELSKKIAAFEEELEMLGGAIDDVSDLATDKTIVHSGTSKSTMKVGGRIHLDAWGFDPKEENPPNFMDDGDPENRLGFRRVRFGVKGNIKDNMLYKVEMEFAGGNKSEFRDVYMGWVDLPVFQTVLAGNQKRPYGLDHLNSSRFNVFLERPFVIEGFNQDARRLGVASYGFSDDLRYNWRYGVYNQQKIQGLGNYVGDHLQLELAGRLASTVWYDEISGGRGYAHLAISGTHADNPGNGIADDSDAEFKTRPEARSSDSTWLDADIRSNTDSYDLMGLESVINVGALQIVGEYQRVWADRQNGAADTEFDGGYVYASYFLTGEHMPWDRESGTLARIKPFQNFWIVDRCDDGTEAGWGAWQIALRYSRADFVDQDIFGGEGEAWTYGLNWYWNPNARMQFNYISGNISNRDSGPGGALQSGDYDIYGVRFGVDF</sequence>
<feature type="coiled-coil region" evidence="1">
    <location>
        <begin position="69"/>
        <end position="96"/>
    </location>
</feature>
<organism evidence="4 5">
    <name type="scientific">Novipirellula aureliae</name>
    <dbReference type="NCBI Taxonomy" id="2527966"/>
    <lineage>
        <taxon>Bacteria</taxon>
        <taxon>Pseudomonadati</taxon>
        <taxon>Planctomycetota</taxon>
        <taxon>Planctomycetia</taxon>
        <taxon>Pirellulales</taxon>
        <taxon>Pirellulaceae</taxon>
        <taxon>Novipirellula</taxon>
    </lineage>
</organism>
<comment type="caution">
    <text evidence="4">The sequence shown here is derived from an EMBL/GenBank/DDBJ whole genome shotgun (WGS) entry which is preliminary data.</text>
</comment>
<feature type="chain" id="PRO_5022910690" evidence="3">
    <location>
        <begin position="32"/>
        <end position="510"/>
    </location>
</feature>
<proteinExistence type="predicted"/>
<feature type="region of interest" description="Disordered" evidence="2">
    <location>
        <begin position="311"/>
        <end position="332"/>
    </location>
</feature>
<keyword evidence="5" id="KW-1185">Reference proteome</keyword>
<name>A0A5C6DH56_9BACT</name>
<dbReference type="Proteomes" id="UP000315471">
    <property type="component" value="Unassembled WGS sequence"/>
</dbReference>
<dbReference type="EMBL" id="SJPY01000008">
    <property type="protein sequence ID" value="TWU36653.1"/>
    <property type="molecule type" value="Genomic_DNA"/>
</dbReference>
<evidence type="ECO:0000313" key="5">
    <source>
        <dbReference type="Proteomes" id="UP000315471"/>
    </source>
</evidence>
<dbReference type="Pfam" id="PF07396">
    <property type="entry name" value="Porin_O_P"/>
    <property type="match status" value="1"/>
</dbReference>
<dbReference type="Gene3D" id="2.40.160.10">
    <property type="entry name" value="Porin"/>
    <property type="match status" value="1"/>
</dbReference>
<evidence type="ECO:0000256" key="2">
    <source>
        <dbReference type="SAM" id="MobiDB-lite"/>
    </source>
</evidence>